<dbReference type="FunFam" id="3.40.50.1970:FF:000003">
    <property type="entry name" value="Alcohol dehydrogenase, iron-containing"/>
    <property type="match status" value="1"/>
</dbReference>
<keyword evidence="5" id="KW-0560">Oxidoreductase</keyword>
<dbReference type="PROSITE" id="PS00913">
    <property type="entry name" value="ADH_IRON_1"/>
    <property type="match status" value="1"/>
</dbReference>
<comment type="catalytic activity">
    <reaction evidence="1">
        <text>(S)-3-hydroxybutanoate + 2-oxoglutarate = (R)-2-hydroxyglutarate + acetoacetate</text>
        <dbReference type="Rhea" id="RHEA:23048"/>
        <dbReference type="ChEBI" id="CHEBI:11047"/>
        <dbReference type="ChEBI" id="CHEBI:13705"/>
        <dbReference type="ChEBI" id="CHEBI:15801"/>
        <dbReference type="ChEBI" id="CHEBI:16810"/>
        <dbReference type="EC" id="1.1.99.24"/>
    </reaction>
</comment>
<evidence type="ECO:0000313" key="10">
    <source>
        <dbReference type="EMBL" id="KSU85440.1"/>
    </source>
</evidence>
<evidence type="ECO:0000313" key="11">
    <source>
        <dbReference type="Proteomes" id="UP000054099"/>
    </source>
</evidence>
<evidence type="ECO:0000259" key="9">
    <source>
        <dbReference type="Pfam" id="PF25137"/>
    </source>
</evidence>
<evidence type="ECO:0000256" key="2">
    <source>
        <dbReference type="ARBA" id="ARBA00010005"/>
    </source>
</evidence>
<gene>
    <name evidence="10" type="ORF">AS030_08035</name>
</gene>
<evidence type="ECO:0000256" key="5">
    <source>
        <dbReference type="ARBA" id="ARBA00023002"/>
    </source>
</evidence>
<dbReference type="CDD" id="cd08190">
    <property type="entry name" value="HOT"/>
    <property type="match status" value="1"/>
</dbReference>
<dbReference type="GO" id="GO:0046872">
    <property type="term" value="F:metal ion binding"/>
    <property type="evidence" value="ECO:0007669"/>
    <property type="project" value="InterPro"/>
</dbReference>
<dbReference type="InterPro" id="IPR018211">
    <property type="entry name" value="ADH_Fe_CS"/>
</dbReference>
<keyword evidence="11" id="KW-1185">Reference proteome</keyword>
<protein>
    <recommendedName>
        <fullName evidence="3">hydroxyacid-oxoacid transhydrogenase</fullName>
        <ecNumber evidence="3">1.1.99.24</ecNumber>
    </recommendedName>
</protein>
<comment type="similarity">
    <text evidence="2">Belongs to the iron-containing alcohol dehydrogenase family. Hydroxyacid-oxoacid transhydrogenase subfamily.</text>
</comment>
<evidence type="ECO:0000256" key="3">
    <source>
        <dbReference type="ARBA" id="ARBA00013182"/>
    </source>
</evidence>
<keyword evidence="6" id="KW-0520">NAD</keyword>
<reference evidence="10 11" key="1">
    <citation type="journal article" date="2014" name="Antonie Van Leeuwenhoek">
        <title>Fictibacillus enclensis sp. nov., isolated from marine sediment.</title>
        <authorList>
            <person name="Dastager S.G."/>
            <person name="Mawlankar R."/>
            <person name="Srinivasan K."/>
            <person name="Tang S.K."/>
            <person name="Lee J.C."/>
            <person name="Ramana V.V."/>
            <person name="Shouche Y.S."/>
        </authorList>
    </citation>
    <scope>NUCLEOTIDE SEQUENCE [LARGE SCALE GENOMIC DNA]</scope>
    <source>
        <strain evidence="10 11">NIO-1003</strain>
    </source>
</reference>
<evidence type="ECO:0000256" key="6">
    <source>
        <dbReference type="ARBA" id="ARBA00023027"/>
    </source>
</evidence>
<dbReference type="OrthoDB" id="9815791at2"/>
<dbReference type="AlphaFoldDB" id="A0A0V8JFJ2"/>
<evidence type="ECO:0000256" key="4">
    <source>
        <dbReference type="ARBA" id="ARBA00022946"/>
    </source>
</evidence>
<accession>A0A0V8JFJ2</accession>
<organism evidence="10 11">
    <name type="scientific">Fictibacillus enclensis</name>
    <dbReference type="NCBI Taxonomy" id="1017270"/>
    <lineage>
        <taxon>Bacteria</taxon>
        <taxon>Bacillati</taxon>
        <taxon>Bacillota</taxon>
        <taxon>Bacilli</taxon>
        <taxon>Bacillales</taxon>
        <taxon>Fictibacillaceae</taxon>
        <taxon>Fictibacillus</taxon>
    </lineage>
</organism>
<proteinExistence type="inferred from homology"/>
<dbReference type="SUPFAM" id="SSF56796">
    <property type="entry name" value="Dehydroquinate synthase-like"/>
    <property type="match status" value="1"/>
</dbReference>
<dbReference type="Proteomes" id="UP000054099">
    <property type="component" value="Unassembled WGS sequence"/>
</dbReference>
<dbReference type="InterPro" id="IPR001670">
    <property type="entry name" value="ADH_Fe/GldA"/>
</dbReference>
<dbReference type="Gene3D" id="1.20.1090.10">
    <property type="entry name" value="Dehydroquinate synthase-like - alpha domain"/>
    <property type="match status" value="1"/>
</dbReference>
<comment type="caution">
    <text evidence="10">The sequence shown here is derived from an EMBL/GenBank/DDBJ whole genome shotgun (WGS) entry which is preliminary data.</text>
</comment>
<comment type="catalytic activity">
    <reaction evidence="7">
        <text>4-hydroxybutanoate + 2-oxoglutarate = (R)-2-hydroxyglutarate + succinate semialdehyde</text>
        <dbReference type="Rhea" id="RHEA:24734"/>
        <dbReference type="ChEBI" id="CHEBI:15801"/>
        <dbReference type="ChEBI" id="CHEBI:16724"/>
        <dbReference type="ChEBI" id="CHEBI:16810"/>
        <dbReference type="ChEBI" id="CHEBI:57706"/>
        <dbReference type="EC" id="1.1.99.24"/>
    </reaction>
</comment>
<keyword evidence="4" id="KW-0809">Transit peptide</keyword>
<dbReference type="InterPro" id="IPR039697">
    <property type="entry name" value="Alcohol_dehydrogenase_Fe"/>
</dbReference>
<dbReference type="EC" id="1.1.99.24" evidence="3"/>
<dbReference type="EMBL" id="LNQN01000001">
    <property type="protein sequence ID" value="KSU85440.1"/>
    <property type="molecule type" value="Genomic_DNA"/>
</dbReference>
<dbReference type="GO" id="GO:0004022">
    <property type="term" value="F:alcohol dehydrogenase (NAD+) activity"/>
    <property type="evidence" value="ECO:0007669"/>
    <property type="project" value="InterPro"/>
</dbReference>
<dbReference type="PANTHER" id="PTHR11496:SF102">
    <property type="entry name" value="ALCOHOL DEHYDROGENASE 4"/>
    <property type="match status" value="1"/>
</dbReference>
<sequence length="400" mass="42457">MRTTWDFYSTERIVFGNGAIQQLGEILQRLGAKNVLLISDPGIKQAGIVDKVLALLEQASYHAVVYDQVIPEPPIDSALECYEFAKSQNTDAVIGLGGGSSIDMAKIVALLVAHGGHPLDYYGGENQVPGPIAPLVAIPTTAGTGSEVTSVSVLTDVKNNLKVGISDNYLRPTVALLDPELTIGLPSYVTACSGIDALSHAIEAYTAKPFSFIQAEGQILFQGSIPISDALAYRAIELIAKNLPLAVQQGTNLEARSNMLLGSLLAGMAFSNAGTAAAHALAYPIGGLVKSPHGEVTGLLLPYVMEFNTAVETEKMVKILKAFDINADGLSRKEAALAASKAVFNLLETIGLPTHLSDIGIKEEDVAEIAEKTLQIDRLVRNNPRVPTLHGLEELLRKAL</sequence>
<dbReference type="InterPro" id="IPR042157">
    <property type="entry name" value="HOT"/>
</dbReference>
<dbReference type="Pfam" id="PF00465">
    <property type="entry name" value="Fe-ADH"/>
    <property type="match status" value="1"/>
</dbReference>
<evidence type="ECO:0000259" key="8">
    <source>
        <dbReference type="Pfam" id="PF00465"/>
    </source>
</evidence>
<name>A0A0V8JFJ2_9BACL</name>
<evidence type="ECO:0000256" key="7">
    <source>
        <dbReference type="ARBA" id="ARBA00049496"/>
    </source>
</evidence>
<dbReference type="GO" id="GO:0047988">
    <property type="term" value="F:hydroxyacid-oxoacid transhydrogenase activity"/>
    <property type="evidence" value="ECO:0007669"/>
    <property type="project" value="UniProtKB-EC"/>
</dbReference>
<feature type="domain" description="Fe-containing alcohol dehydrogenase-like C-terminal" evidence="9">
    <location>
        <begin position="190"/>
        <end position="400"/>
    </location>
</feature>
<dbReference type="Pfam" id="PF25137">
    <property type="entry name" value="ADH_Fe_C"/>
    <property type="match status" value="1"/>
</dbReference>
<dbReference type="Gene3D" id="3.40.50.1970">
    <property type="match status" value="1"/>
</dbReference>
<dbReference type="PANTHER" id="PTHR11496">
    <property type="entry name" value="ALCOHOL DEHYDROGENASE"/>
    <property type="match status" value="1"/>
</dbReference>
<feature type="domain" description="Alcohol dehydrogenase iron-type/glycerol dehydrogenase GldA" evidence="8">
    <location>
        <begin position="11"/>
        <end position="179"/>
    </location>
</feature>
<dbReference type="RefSeq" id="WP_061970309.1">
    <property type="nucleotide sequence ID" value="NZ_FMAV01000001.1"/>
</dbReference>
<evidence type="ECO:0000256" key="1">
    <source>
        <dbReference type="ARBA" id="ARBA00000813"/>
    </source>
</evidence>
<dbReference type="InterPro" id="IPR056798">
    <property type="entry name" value="ADH_Fe_C"/>
</dbReference>
<dbReference type="FunFam" id="1.20.1090.10:FF:000001">
    <property type="entry name" value="Aldehyde-alcohol dehydrogenase"/>
    <property type="match status" value="1"/>
</dbReference>